<name>A0AAV2W1H1_9BIFI</name>
<evidence type="ECO:0000313" key="1">
    <source>
        <dbReference type="EMBL" id="CDI67069.1"/>
    </source>
</evidence>
<dbReference type="Proteomes" id="UP000035645">
    <property type="component" value="Unassembled WGS sequence"/>
</dbReference>
<sequence>MAERRSVLIRSRADEVRADAALVVQEHVCAIAVDGTVREQHTDRERGLRVLRQCEKRRMCIPVRGGRNRRVGHVCVPVAILVHVPHERQIPRVVLSEFFLEVFHGGQRVFADSELPCDLVRVCGLLFRCLVEHVEVDGDGVLRCFCHGGSLHNLQIKHFICLIMCLLMICFSV</sequence>
<comment type="caution">
    <text evidence="1">The sequence shown here is derived from an EMBL/GenBank/DDBJ whole genome shotgun (WGS) entry which is preliminary data.</text>
</comment>
<organism evidence="1 2">
    <name type="scientific">Bifidobacterium animalis subsp. animalis IM386</name>
    <dbReference type="NCBI Taxonomy" id="1402194"/>
    <lineage>
        <taxon>Bacteria</taxon>
        <taxon>Bacillati</taxon>
        <taxon>Actinomycetota</taxon>
        <taxon>Actinomycetes</taxon>
        <taxon>Bifidobacteriales</taxon>
        <taxon>Bifidobacteriaceae</taxon>
        <taxon>Bifidobacterium</taxon>
    </lineage>
</organism>
<reference evidence="1 2" key="1">
    <citation type="submission" date="2013-10" db="EMBL/GenBank/DDBJ databases">
        <authorList>
            <person name="Manrique M."/>
        </authorList>
    </citation>
    <scope>NUCLEOTIDE SEQUENCE [LARGE SCALE GENOMIC DNA]</scope>
    <source>
        <strain evidence="1 2">IM386</strain>
    </source>
</reference>
<reference evidence="1 2" key="2">
    <citation type="submission" date="2015-01" db="EMBL/GenBank/DDBJ databases">
        <title>Genome sequence of a Bifidobacterium animalis strain.</title>
        <authorList>
            <person name="Bogovic-Matijasic B."/>
            <person name="Hacin B."/>
            <person name="Citar M."/>
            <person name="Svigelj K."/>
            <person name="Stempelj M."/>
            <person name="Rogelj I."/>
        </authorList>
    </citation>
    <scope>NUCLEOTIDE SEQUENCE [LARGE SCALE GENOMIC DNA]</scope>
    <source>
        <strain evidence="1 2">IM386</strain>
    </source>
</reference>
<gene>
    <name evidence="1" type="ORF">BANIM336_00378</name>
</gene>
<dbReference type="AlphaFoldDB" id="A0AAV2W1H1"/>
<dbReference type="EMBL" id="CBUQ010000005">
    <property type="protein sequence ID" value="CDI67069.1"/>
    <property type="molecule type" value="Genomic_DNA"/>
</dbReference>
<proteinExistence type="predicted"/>
<evidence type="ECO:0000313" key="2">
    <source>
        <dbReference type="Proteomes" id="UP000035645"/>
    </source>
</evidence>
<protein>
    <submittedName>
        <fullName evidence="1">Uncharacterized protein</fullName>
    </submittedName>
</protein>
<accession>A0AAV2W1H1</accession>